<evidence type="ECO:0000256" key="1">
    <source>
        <dbReference type="PIRSR" id="PIRSR018249-1"/>
    </source>
</evidence>
<reference evidence="5 6" key="1">
    <citation type="submission" date="2018-08" db="EMBL/GenBank/DDBJ databases">
        <title>A genome reference for cultivated species of the human gut microbiota.</title>
        <authorList>
            <person name="Zou Y."/>
            <person name="Xue W."/>
            <person name="Luo G."/>
        </authorList>
    </citation>
    <scope>NUCLEOTIDE SEQUENCE [LARGE SCALE GENOMIC DNA]</scope>
    <source>
        <strain evidence="5 6">AM30-5LB</strain>
    </source>
</reference>
<dbReference type="InterPro" id="IPR041698">
    <property type="entry name" value="Methyltransf_25"/>
</dbReference>
<feature type="domain" description="23S rRNA (guanine(745)-N(1))-methyltransferase N-terminal" evidence="4">
    <location>
        <begin position="17"/>
        <end position="55"/>
    </location>
</feature>
<proteinExistence type="predicted"/>
<dbReference type="Pfam" id="PF13649">
    <property type="entry name" value="Methyltransf_25"/>
    <property type="match status" value="1"/>
</dbReference>
<evidence type="ECO:0000313" key="5">
    <source>
        <dbReference type="EMBL" id="RHD57660.1"/>
    </source>
</evidence>
<evidence type="ECO:0000259" key="4">
    <source>
        <dbReference type="Pfam" id="PF21302"/>
    </source>
</evidence>
<dbReference type="PANTHER" id="PTHR43591">
    <property type="entry name" value="METHYLTRANSFERASE"/>
    <property type="match status" value="1"/>
</dbReference>
<keyword evidence="1" id="KW-0862">Zinc</keyword>
<feature type="binding site" evidence="2">
    <location>
        <position position="191"/>
    </location>
    <ligand>
        <name>S-adenosyl-L-methionine</name>
        <dbReference type="ChEBI" id="CHEBI:59789"/>
    </ligand>
</feature>
<dbReference type="Pfam" id="PF21302">
    <property type="entry name" value="Zn_ribbon_RlmA"/>
    <property type="match status" value="1"/>
</dbReference>
<dbReference type="Proteomes" id="UP000286050">
    <property type="component" value="Unassembled WGS sequence"/>
</dbReference>
<name>A0A414G0D5_9ACTN</name>
<protein>
    <submittedName>
        <fullName evidence="5">Methyltransferase domain-containing protein</fullName>
    </submittedName>
</protein>
<organism evidence="5 6">
    <name type="scientific">Collinsella intestinalis</name>
    <dbReference type="NCBI Taxonomy" id="147207"/>
    <lineage>
        <taxon>Bacteria</taxon>
        <taxon>Bacillati</taxon>
        <taxon>Actinomycetota</taxon>
        <taxon>Coriobacteriia</taxon>
        <taxon>Coriobacteriales</taxon>
        <taxon>Coriobacteriaceae</taxon>
        <taxon>Collinsella</taxon>
    </lineage>
</organism>
<evidence type="ECO:0000259" key="3">
    <source>
        <dbReference type="Pfam" id="PF13649"/>
    </source>
</evidence>
<accession>A0A414G0D5</accession>
<keyword evidence="5" id="KW-0808">Transferase</keyword>
<feature type="domain" description="Methyltransferase" evidence="3">
    <location>
        <begin position="97"/>
        <end position="180"/>
    </location>
</feature>
<dbReference type="InterPro" id="IPR029063">
    <property type="entry name" value="SAM-dependent_MTases_sf"/>
</dbReference>
<dbReference type="Gene3D" id="3.40.50.150">
    <property type="entry name" value="Vaccinia Virus protein VP39"/>
    <property type="match status" value="1"/>
</dbReference>
<dbReference type="InterPro" id="IPR016718">
    <property type="entry name" value="rRNA_m1G-MeTrfase_A_prd"/>
</dbReference>
<dbReference type="GO" id="GO:0046872">
    <property type="term" value="F:metal ion binding"/>
    <property type="evidence" value="ECO:0007669"/>
    <property type="project" value="UniProtKB-KW"/>
</dbReference>
<feature type="binding site" evidence="1">
    <location>
        <position position="38"/>
    </location>
    <ligand>
        <name>Zn(2+)</name>
        <dbReference type="ChEBI" id="CHEBI:29105"/>
    </ligand>
</feature>
<gene>
    <name evidence="5" type="ORF">DW787_02155</name>
</gene>
<dbReference type="GO" id="GO:0032259">
    <property type="term" value="P:methylation"/>
    <property type="evidence" value="ECO:0007669"/>
    <property type="project" value="UniProtKB-KW"/>
</dbReference>
<dbReference type="InterPro" id="IPR048647">
    <property type="entry name" value="RlmA_N"/>
</dbReference>
<feature type="binding site" evidence="2">
    <location>
        <begin position="104"/>
        <end position="105"/>
    </location>
    <ligand>
        <name>S-adenosyl-L-methionine</name>
        <dbReference type="ChEBI" id="CHEBI:59789"/>
    </ligand>
</feature>
<dbReference type="GO" id="GO:0008168">
    <property type="term" value="F:methyltransferase activity"/>
    <property type="evidence" value="ECO:0007669"/>
    <property type="project" value="UniProtKB-KW"/>
</dbReference>
<sequence length="305" mass="33399">MARPGVQKHLDIAELLRCPLCGAEMHARQSSVACKSGHDFAISAKGFLNLIPHQKPLKGYDETFFASRQRIMEHGYYREVHQAVAASLNELASTATVIDAGCGEGSYAKDVARALPHSTVLGLDIAKDAIRVAARGGGPVRWLVADLANIPLSDSTVDAILNVFTPANYDEFKRVLKPGGMLVKVIPAPQHMHELRELAGEQLSEADFVDHGVSEHLMRHMNVVSRARVTQTSPVQAEDALDLVRMSPVAFSIEEHALDLDSLTHITVDAEIICAQFTFRRDCCAKSLVPGQEPETRRSHNPKSR</sequence>
<dbReference type="PIRSF" id="PIRSF018249">
    <property type="entry name" value="MyrA_prd"/>
    <property type="match status" value="1"/>
</dbReference>
<dbReference type="EMBL" id="QSJI01000001">
    <property type="protein sequence ID" value="RHD57660.1"/>
    <property type="molecule type" value="Genomic_DNA"/>
</dbReference>
<feature type="binding site" evidence="1">
    <location>
        <position position="18"/>
    </location>
    <ligand>
        <name>Zn(2+)</name>
        <dbReference type="ChEBI" id="CHEBI:29105"/>
    </ligand>
</feature>
<dbReference type="SUPFAM" id="SSF53335">
    <property type="entry name" value="S-adenosyl-L-methionine-dependent methyltransferases"/>
    <property type="match status" value="1"/>
</dbReference>
<keyword evidence="2" id="KW-0949">S-adenosyl-L-methionine</keyword>
<dbReference type="RefSeq" id="WP_118271416.1">
    <property type="nucleotide sequence ID" value="NZ_QSJI01000001.1"/>
</dbReference>
<dbReference type="CDD" id="cd02440">
    <property type="entry name" value="AdoMet_MTases"/>
    <property type="match status" value="1"/>
</dbReference>
<keyword evidence="5" id="KW-0489">Methyltransferase</keyword>
<evidence type="ECO:0000256" key="2">
    <source>
        <dbReference type="PIRSR" id="PIRSR018249-2"/>
    </source>
</evidence>
<comment type="caution">
    <text evidence="5">The sequence shown here is derived from an EMBL/GenBank/DDBJ whole genome shotgun (WGS) entry which is preliminary data.</text>
</comment>
<evidence type="ECO:0000313" key="6">
    <source>
        <dbReference type="Proteomes" id="UP000286050"/>
    </source>
</evidence>
<feature type="binding site" evidence="1">
    <location>
        <position position="34"/>
    </location>
    <ligand>
        <name>Zn(2+)</name>
        <dbReference type="ChEBI" id="CHEBI:29105"/>
    </ligand>
</feature>
<keyword evidence="1" id="KW-0479">Metal-binding</keyword>
<feature type="binding site" evidence="2">
    <location>
        <position position="77"/>
    </location>
    <ligand>
        <name>S-adenosyl-L-methionine</name>
        <dbReference type="ChEBI" id="CHEBI:59789"/>
    </ligand>
</feature>
<dbReference type="AlphaFoldDB" id="A0A414G0D5"/>
<feature type="binding site" evidence="1">
    <location>
        <position position="21"/>
    </location>
    <ligand>
        <name>Zn(2+)</name>
        <dbReference type="ChEBI" id="CHEBI:29105"/>
    </ligand>
</feature>
<dbReference type="PANTHER" id="PTHR43591:SF24">
    <property type="entry name" value="2-METHOXY-6-POLYPRENYL-1,4-BENZOQUINOL METHYLASE, MITOCHONDRIAL"/>
    <property type="match status" value="1"/>
</dbReference>